<gene>
    <name evidence="2" type="ORF">FGO68_gene7632</name>
</gene>
<dbReference type="Proteomes" id="UP000785679">
    <property type="component" value="Unassembled WGS sequence"/>
</dbReference>
<proteinExistence type="predicted"/>
<keyword evidence="3" id="KW-1185">Reference proteome</keyword>
<feature type="transmembrane region" description="Helical" evidence="1">
    <location>
        <begin position="24"/>
        <end position="47"/>
    </location>
</feature>
<keyword evidence="1" id="KW-0472">Membrane</keyword>
<feature type="transmembrane region" description="Helical" evidence="1">
    <location>
        <begin position="53"/>
        <end position="73"/>
    </location>
</feature>
<protein>
    <submittedName>
        <fullName evidence="2">Uncharacterized protein</fullName>
    </submittedName>
</protein>
<feature type="transmembrane region" description="Helical" evidence="1">
    <location>
        <begin position="85"/>
        <end position="110"/>
    </location>
</feature>
<sequence length="197" mass="22140">MSMQALELEAPTRKLTASSYNDSIYRFGPLVSVCYLAANVYTFAGIFNLWNNFNILMIAFSGVHLVVPVYTFVLSLDYNINMQTVVYYFASTVKSIANGLIFMETAALLLAFFTKQLTESTSFAVRADNLITNMVIVLVPFLVMTGFLHYEVALFRKEHAPQDHTLYATRDGKKSVERSVKTSDEDSIVLVVIDDEV</sequence>
<dbReference type="AlphaFoldDB" id="A0A8J8T031"/>
<dbReference type="EMBL" id="RRYP01012297">
    <property type="protein sequence ID" value="TNV77209.1"/>
    <property type="molecule type" value="Genomic_DNA"/>
</dbReference>
<accession>A0A8J8T031</accession>
<keyword evidence="1" id="KW-1133">Transmembrane helix</keyword>
<organism evidence="2 3">
    <name type="scientific">Halteria grandinella</name>
    <dbReference type="NCBI Taxonomy" id="5974"/>
    <lineage>
        <taxon>Eukaryota</taxon>
        <taxon>Sar</taxon>
        <taxon>Alveolata</taxon>
        <taxon>Ciliophora</taxon>
        <taxon>Intramacronucleata</taxon>
        <taxon>Spirotrichea</taxon>
        <taxon>Stichotrichia</taxon>
        <taxon>Sporadotrichida</taxon>
        <taxon>Halteriidae</taxon>
        <taxon>Halteria</taxon>
    </lineage>
</organism>
<evidence type="ECO:0000313" key="2">
    <source>
        <dbReference type="EMBL" id="TNV77209.1"/>
    </source>
</evidence>
<reference evidence="2" key="1">
    <citation type="submission" date="2019-06" db="EMBL/GenBank/DDBJ databases">
        <authorList>
            <person name="Zheng W."/>
        </authorList>
    </citation>
    <scope>NUCLEOTIDE SEQUENCE</scope>
    <source>
        <strain evidence="2">QDHG01</strain>
    </source>
</reference>
<name>A0A8J8T031_HALGN</name>
<comment type="caution">
    <text evidence="2">The sequence shown here is derived from an EMBL/GenBank/DDBJ whole genome shotgun (WGS) entry which is preliminary data.</text>
</comment>
<evidence type="ECO:0000256" key="1">
    <source>
        <dbReference type="SAM" id="Phobius"/>
    </source>
</evidence>
<keyword evidence="1" id="KW-0812">Transmembrane</keyword>
<evidence type="ECO:0000313" key="3">
    <source>
        <dbReference type="Proteomes" id="UP000785679"/>
    </source>
</evidence>
<feature type="transmembrane region" description="Helical" evidence="1">
    <location>
        <begin position="130"/>
        <end position="150"/>
    </location>
</feature>